<proteinExistence type="predicted"/>
<protein>
    <recommendedName>
        <fullName evidence="1">Dedicator of cytokinesis C/D N-terminal domain-containing protein</fullName>
    </recommendedName>
</protein>
<feature type="domain" description="Dedicator of cytokinesis C/D N-terminal" evidence="1">
    <location>
        <begin position="47"/>
        <end position="131"/>
    </location>
</feature>
<reference evidence="2" key="1">
    <citation type="submission" date="2025-08" db="UniProtKB">
        <authorList>
            <consortium name="Ensembl"/>
        </authorList>
    </citation>
    <scope>IDENTIFICATION</scope>
</reference>
<dbReference type="GO" id="GO:0060997">
    <property type="term" value="P:dendritic spine morphogenesis"/>
    <property type="evidence" value="ECO:0007669"/>
    <property type="project" value="TreeGrafter"/>
</dbReference>
<evidence type="ECO:0000313" key="3">
    <source>
        <dbReference type="Proteomes" id="UP000472270"/>
    </source>
</evidence>
<dbReference type="Ensembl" id="ENSSRHT00000080232.1">
    <property type="protein sequence ID" value="ENSSRHP00000078114.1"/>
    <property type="gene ID" value="ENSSRHG00000038745.1"/>
</dbReference>
<dbReference type="PANTHER" id="PTHR23317">
    <property type="entry name" value="DEDICATOR OF CYTOKINESIS DOCK"/>
    <property type="match status" value="1"/>
</dbReference>
<dbReference type="InterPro" id="IPR021816">
    <property type="entry name" value="DOCK_C/D_N"/>
</dbReference>
<evidence type="ECO:0000259" key="1">
    <source>
        <dbReference type="Pfam" id="PF11878"/>
    </source>
</evidence>
<dbReference type="InterPro" id="IPR026791">
    <property type="entry name" value="DOCK"/>
</dbReference>
<dbReference type="Pfam" id="PF11878">
    <property type="entry name" value="DOCK_C-D_N"/>
    <property type="match status" value="1"/>
</dbReference>
<dbReference type="GO" id="GO:0007264">
    <property type="term" value="P:small GTPase-mediated signal transduction"/>
    <property type="evidence" value="ECO:0007669"/>
    <property type="project" value="InterPro"/>
</dbReference>
<sequence>MAAESTSRFTKSLLKPGSAAEIRQTASNAVRNATVTVRQGQRQEKPKLIDPLDYEAVISELEPELREDPLQDLLLFPDLDFTVSRTLKSTVPEGSDTHAECLLVRQACQYYNSQLHVIQYKYEDYAGDYRHL</sequence>
<evidence type="ECO:0000313" key="2">
    <source>
        <dbReference type="Ensembl" id="ENSSRHP00000078114.1"/>
    </source>
</evidence>
<name>A0A673LNL7_9TELE</name>
<reference evidence="2" key="2">
    <citation type="submission" date="2025-09" db="UniProtKB">
        <authorList>
            <consortium name="Ensembl"/>
        </authorList>
    </citation>
    <scope>IDENTIFICATION</scope>
</reference>
<dbReference type="PANTHER" id="PTHR23317:SF71">
    <property type="entry name" value="DEDICATOR OF CYTOKINESIS PROTEIN 10"/>
    <property type="match status" value="1"/>
</dbReference>
<organism evidence="2 3">
    <name type="scientific">Sinocyclocheilus rhinocerous</name>
    <dbReference type="NCBI Taxonomy" id="307959"/>
    <lineage>
        <taxon>Eukaryota</taxon>
        <taxon>Metazoa</taxon>
        <taxon>Chordata</taxon>
        <taxon>Craniata</taxon>
        <taxon>Vertebrata</taxon>
        <taxon>Euteleostomi</taxon>
        <taxon>Actinopterygii</taxon>
        <taxon>Neopterygii</taxon>
        <taxon>Teleostei</taxon>
        <taxon>Ostariophysi</taxon>
        <taxon>Cypriniformes</taxon>
        <taxon>Cyprinidae</taxon>
        <taxon>Cyprininae</taxon>
        <taxon>Sinocyclocheilus</taxon>
    </lineage>
</organism>
<keyword evidence="3" id="KW-1185">Reference proteome</keyword>
<dbReference type="GO" id="GO:0030334">
    <property type="term" value="P:regulation of cell migration"/>
    <property type="evidence" value="ECO:0007669"/>
    <property type="project" value="TreeGrafter"/>
</dbReference>
<dbReference type="AlphaFoldDB" id="A0A673LNL7"/>
<accession>A0A673LNL7</accession>
<dbReference type="GO" id="GO:0005085">
    <property type="term" value="F:guanyl-nucleotide exchange factor activity"/>
    <property type="evidence" value="ECO:0007669"/>
    <property type="project" value="InterPro"/>
</dbReference>
<dbReference type="Proteomes" id="UP000472270">
    <property type="component" value="Unassembled WGS sequence"/>
</dbReference>